<feature type="region of interest" description="Disordered" evidence="15">
    <location>
        <begin position="286"/>
        <end position="349"/>
    </location>
</feature>
<evidence type="ECO:0000256" key="15">
    <source>
        <dbReference type="SAM" id="MobiDB-lite"/>
    </source>
</evidence>
<evidence type="ECO:0000256" key="7">
    <source>
        <dbReference type="ARBA" id="ARBA00022729"/>
    </source>
</evidence>
<evidence type="ECO:0000256" key="2">
    <source>
        <dbReference type="ARBA" id="ARBA00006980"/>
    </source>
</evidence>
<evidence type="ECO:0000256" key="10">
    <source>
        <dbReference type="ARBA" id="ARBA00023237"/>
    </source>
</evidence>
<dbReference type="GO" id="GO:0009279">
    <property type="term" value="C:cell outer membrane"/>
    <property type="evidence" value="ECO:0007669"/>
    <property type="project" value="UniProtKB-SubCell"/>
</dbReference>
<evidence type="ECO:0000256" key="5">
    <source>
        <dbReference type="ARBA" id="ARBA00022452"/>
    </source>
</evidence>
<keyword evidence="20" id="KW-1185">Reference proteome</keyword>
<dbReference type="Gene3D" id="3.30.1370.120">
    <property type="match status" value="3"/>
</dbReference>
<dbReference type="Pfam" id="PF21305">
    <property type="entry name" value="type_II_gspD_N0"/>
    <property type="match status" value="1"/>
</dbReference>
<evidence type="ECO:0000313" key="20">
    <source>
        <dbReference type="Proteomes" id="UP000451565"/>
    </source>
</evidence>
<evidence type="ECO:0000259" key="18">
    <source>
        <dbReference type="Pfam" id="PF21305"/>
    </source>
</evidence>
<keyword evidence="9" id="KW-0472">Membrane</keyword>
<dbReference type="PRINTS" id="PR00811">
    <property type="entry name" value="BCTERIALGSPD"/>
</dbReference>
<evidence type="ECO:0000256" key="12">
    <source>
        <dbReference type="ARBA" id="ARBA00024678"/>
    </source>
</evidence>
<reference evidence="19 20" key="1">
    <citation type="submission" date="2019-10" db="EMBL/GenBank/DDBJ databases">
        <title>Glaciimonas soli sp. nov., a psychrophilic bacterium isolated from the forest soil of a high elevation mountain in Taiwan.</title>
        <authorList>
            <person name="Wang L.-T."/>
            <person name="Shieh W.Y."/>
        </authorList>
    </citation>
    <scope>NUCLEOTIDE SEQUENCE [LARGE SCALE GENOMIC DNA]</scope>
    <source>
        <strain evidence="19 20">GS1</strain>
    </source>
</reference>
<keyword evidence="8" id="KW-0653">Protein transport</keyword>
<dbReference type="InterPro" id="IPR001775">
    <property type="entry name" value="GspD/PilQ"/>
</dbReference>
<evidence type="ECO:0000256" key="13">
    <source>
        <dbReference type="ARBA" id="ARBA00025897"/>
    </source>
</evidence>
<gene>
    <name evidence="19" type="primary">gspD</name>
    <name evidence="19" type="ORF">GEV47_07300</name>
</gene>
<feature type="domain" description="NolW-like" evidence="17">
    <location>
        <begin position="119"/>
        <end position="177"/>
    </location>
</feature>
<dbReference type="InterPro" id="IPR005644">
    <property type="entry name" value="NolW-like"/>
</dbReference>
<dbReference type="PROSITE" id="PS00875">
    <property type="entry name" value="T2SP_D"/>
    <property type="match status" value="1"/>
</dbReference>
<comment type="function">
    <text evidence="12">Required for type IV pilus biogenesis and competence. Could function as a pore for exit of the pilus but also as a channel for entry of heme and antimicrobial agents and uptake of transforming DNA.</text>
</comment>
<organism evidence="19 20">
    <name type="scientific">Glaciimonas soli</name>
    <dbReference type="NCBI Taxonomy" id="2590999"/>
    <lineage>
        <taxon>Bacteria</taxon>
        <taxon>Pseudomonadati</taxon>
        <taxon>Pseudomonadota</taxon>
        <taxon>Betaproteobacteria</taxon>
        <taxon>Burkholderiales</taxon>
        <taxon>Oxalobacteraceae</taxon>
        <taxon>Glaciimonas</taxon>
    </lineage>
</organism>
<dbReference type="InterPro" id="IPR049371">
    <property type="entry name" value="GspD-like_N0"/>
</dbReference>
<feature type="compositionally biased region" description="Gly residues" evidence="15">
    <location>
        <begin position="306"/>
        <end position="322"/>
    </location>
</feature>
<evidence type="ECO:0000256" key="8">
    <source>
        <dbReference type="ARBA" id="ARBA00022927"/>
    </source>
</evidence>
<feature type="domain" description="Type II/III secretion system secretin-like" evidence="16">
    <location>
        <begin position="480"/>
        <end position="647"/>
    </location>
</feature>
<dbReference type="GO" id="GO:0015627">
    <property type="term" value="C:type II protein secretion system complex"/>
    <property type="evidence" value="ECO:0007669"/>
    <property type="project" value="InterPro"/>
</dbReference>
<dbReference type="InterPro" id="IPR038591">
    <property type="entry name" value="NolW-like_sf"/>
</dbReference>
<feature type="domain" description="GspD-like N0" evidence="18">
    <location>
        <begin position="25"/>
        <end position="94"/>
    </location>
</feature>
<keyword evidence="7" id="KW-0732">Signal</keyword>
<dbReference type="EMBL" id="WINI01000003">
    <property type="protein sequence ID" value="MQR00485.1"/>
    <property type="molecule type" value="Genomic_DNA"/>
</dbReference>
<comment type="caution">
    <text evidence="19">The sequence shown here is derived from an EMBL/GenBank/DDBJ whole genome shotgun (WGS) entry which is preliminary data.</text>
</comment>
<dbReference type="Pfam" id="PF03958">
    <property type="entry name" value="Secretin_N"/>
    <property type="match status" value="3"/>
</dbReference>
<feature type="compositionally biased region" description="Low complexity" evidence="15">
    <location>
        <begin position="720"/>
        <end position="732"/>
    </location>
</feature>
<protein>
    <recommendedName>
        <fullName evidence="3">Type IV pilus biogenesis and competence protein PilQ</fullName>
    </recommendedName>
</protein>
<evidence type="ECO:0000256" key="9">
    <source>
        <dbReference type="ARBA" id="ARBA00023136"/>
    </source>
</evidence>
<feature type="domain" description="NolW-like" evidence="17">
    <location>
        <begin position="263"/>
        <end position="388"/>
    </location>
</feature>
<comment type="subunit">
    <text evidence="13">Homododecamer. Tetramer of trimer.</text>
</comment>
<dbReference type="Pfam" id="PF00263">
    <property type="entry name" value="Secretin"/>
    <property type="match status" value="1"/>
</dbReference>
<feature type="compositionally biased region" description="Low complexity" evidence="15">
    <location>
        <begin position="286"/>
        <end position="305"/>
    </location>
</feature>
<dbReference type="InterPro" id="IPR013356">
    <property type="entry name" value="T2SS_GspD"/>
</dbReference>
<dbReference type="GO" id="GO:0030420">
    <property type="term" value="P:establishment of competence for transformation"/>
    <property type="evidence" value="ECO:0007669"/>
    <property type="project" value="UniProtKB-KW"/>
</dbReference>
<evidence type="ECO:0000259" key="16">
    <source>
        <dbReference type="Pfam" id="PF00263"/>
    </source>
</evidence>
<name>A0A843YM05_9BURK</name>
<dbReference type="InterPro" id="IPR004846">
    <property type="entry name" value="T2SS/T3SS_dom"/>
</dbReference>
<dbReference type="Proteomes" id="UP000451565">
    <property type="component" value="Unassembled WGS sequence"/>
</dbReference>
<feature type="region of interest" description="Disordered" evidence="15">
    <location>
        <begin position="712"/>
        <end position="741"/>
    </location>
</feature>
<evidence type="ECO:0000256" key="1">
    <source>
        <dbReference type="ARBA" id="ARBA00004442"/>
    </source>
</evidence>
<dbReference type="NCBIfam" id="TIGR02517">
    <property type="entry name" value="type_II_gspD"/>
    <property type="match status" value="1"/>
</dbReference>
<keyword evidence="11" id="KW-0178">Competence</keyword>
<proteinExistence type="inferred from homology"/>
<dbReference type="InterPro" id="IPR050810">
    <property type="entry name" value="Bact_Secretion_Sys_Channel"/>
</dbReference>
<keyword evidence="6" id="KW-0812">Transmembrane</keyword>
<evidence type="ECO:0000256" key="11">
    <source>
        <dbReference type="ARBA" id="ARBA00023287"/>
    </source>
</evidence>
<keyword evidence="10" id="KW-0998">Cell outer membrane</keyword>
<feature type="domain" description="NolW-like" evidence="17">
    <location>
        <begin position="184"/>
        <end position="259"/>
    </location>
</feature>
<dbReference type="PANTHER" id="PTHR30332:SF24">
    <property type="entry name" value="SECRETIN GSPD-RELATED"/>
    <property type="match status" value="1"/>
</dbReference>
<dbReference type="GO" id="GO:0015628">
    <property type="term" value="P:protein secretion by the type II secretion system"/>
    <property type="evidence" value="ECO:0007669"/>
    <property type="project" value="InterPro"/>
</dbReference>
<evidence type="ECO:0000313" key="19">
    <source>
        <dbReference type="EMBL" id="MQR00485.1"/>
    </source>
</evidence>
<evidence type="ECO:0000256" key="3">
    <source>
        <dbReference type="ARBA" id="ARBA00014124"/>
    </source>
</evidence>
<evidence type="ECO:0000256" key="6">
    <source>
        <dbReference type="ARBA" id="ARBA00022692"/>
    </source>
</evidence>
<evidence type="ECO:0000259" key="17">
    <source>
        <dbReference type="Pfam" id="PF03958"/>
    </source>
</evidence>
<dbReference type="InterPro" id="IPR004845">
    <property type="entry name" value="T2SS_GspD_CS"/>
</dbReference>
<dbReference type="OrthoDB" id="9775455at2"/>
<keyword evidence="4 14" id="KW-0813">Transport</keyword>
<sequence>MLTFAEGPNNVPQAQGSPDSNQAIMNFVGADIESVIKAVGQYTNTTFIIDPRVKGTISLVSEKALTKAQAFDMLAATLRLQGFSLVRGDGFVKVVPEADAKLQVSPTQVRSVKGDQIATRIFTLNYESATNLVPVLRPLISPNNTINANPGNNTLVVTDYADNLNRISKMIATLDTPNITDLDVIPVRYAVASDLATMVTRLLDNGTAGQAAGAAGGDSSRITLMADPRTNSVILRAPTVARANLAKSLIAKLDQPTAQAGNVHVVYLKNADATKLAQTLRSMVSFDTSSPAPTTTSDSGTTSMLGGSGSSNGSSGSSGGSSFGSTSTGTAAAKSPITNTGASSSGGGSKGGFIQADASTNTLIITASEPVYRDLRTVIDQLDMRREQVYIEALIVEVSDTANAGMGVQWLGLSGNSNSSYRVGGGVASGTPASGDNIFTQALGLSTGTGVVTQPSNGLTVGIFRQLAGKLGLGVLAQAFQNDNVGNVLSVPNLITLDNEEAKMIVGQNIPIVTGSYLPSTTGGSTSNPFQTVERQDVGVALRVKPQISQDGTVKMSITQEVSTVDPSSINNTSGVNINKRLVDTNVVVGDGEVLVLGGLMQETTTNYQESVPGLSSIPWIGGLFKSKNNTKTKNNLLIFLRPTIIRDAAANDNVVADRYDYIQAAQARNAPPQSNLLLNTSPGSLPALQRNEDVRHVLDGAFDGTLMNLNPDRKKASDTAATVTTPATAPTPSQPVNNTP</sequence>
<evidence type="ECO:0000256" key="14">
    <source>
        <dbReference type="RuleBase" id="RU004004"/>
    </source>
</evidence>
<accession>A0A843YM05</accession>
<comment type="similarity">
    <text evidence="2">Belongs to the bacterial secretin family. GSP D subfamily.</text>
</comment>
<keyword evidence="5" id="KW-1134">Transmembrane beta strand</keyword>
<evidence type="ECO:0000256" key="4">
    <source>
        <dbReference type="ARBA" id="ARBA00022448"/>
    </source>
</evidence>
<dbReference type="AlphaFoldDB" id="A0A843YM05"/>
<dbReference type="PANTHER" id="PTHR30332">
    <property type="entry name" value="PROBABLE GENERAL SECRETION PATHWAY PROTEIN D"/>
    <property type="match status" value="1"/>
</dbReference>
<comment type="subcellular location">
    <subcellularLocation>
        <location evidence="1 14">Cell outer membrane</location>
    </subcellularLocation>
</comment>